<gene>
    <name evidence="2" type="ORF">ACFPZF_27250</name>
</gene>
<reference evidence="3" key="1">
    <citation type="journal article" date="2019" name="Int. J. Syst. Evol. Microbiol.">
        <title>The Global Catalogue of Microorganisms (GCM) 10K type strain sequencing project: providing services to taxonomists for standard genome sequencing and annotation.</title>
        <authorList>
            <consortium name="The Broad Institute Genomics Platform"/>
            <consortium name="The Broad Institute Genome Sequencing Center for Infectious Disease"/>
            <person name="Wu L."/>
            <person name="Ma J."/>
        </authorList>
    </citation>
    <scope>NUCLEOTIDE SEQUENCE [LARGE SCALE GENOMIC DNA]</scope>
    <source>
        <strain evidence="3">CGMCC 4.1622</strain>
    </source>
</reference>
<sequence>MSRPRLLTAALAVGALGAVALIAPAAESATRAVPAAPVQGTGTPAVATLWNADRFETSAQDWTDLPGAVVPDSTGRGVGFDGVFVVHFDADAICESPVDNAVCSVRVLVGGQVAAPGDTNARFVTARGRPEWSAHGYTRTACFAPQFDSRDATTRIQVRASRDASFGLQNWHLEVERFPLRAGTACPS</sequence>
<name>A0ABW0VGM3_9ACTN</name>
<keyword evidence="3" id="KW-1185">Reference proteome</keyword>
<feature type="chain" id="PRO_5046281272" evidence="1">
    <location>
        <begin position="26"/>
        <end position="188"/>
    </location>
</feature>
<accession>A0ABW0VGM3</accession>
<comment type="caution">
    <text evidence="2">The sequence shown here is derived from an EMBL/GenBank/DDBJ whole genome shotgun (WGS) entry which is preliminary data.</text>
</comment>
<evidence type="ECO:0000256" key="1">
    <source>
        <dbReference type="SAM" id="SignalP"/>
    </source>
</evidence>
<evidence type="ECO:0000313" key="3">
    <source>
        <dbReference type="Proteomes" id="UP001596066"/>
    </source>
</evidence>
<dbReference type="EMBL" id="JBHSOC010000060">
    <property type="protein sequence ID" value="MFC5645043.1"/>
    <property type="molecule type" value="Genomic_DNA"/>
</dbReference>
<dbReference type="Proteomes" id="UP001596066">
    <property type="component" value="Unassembled WGS sequence"/>
</dbReference>
<feature type="signal peptide" evidence="1">
    <location>
        <begin position="1"/>
        <end position="25"/>
    </location>
</feature>
<evidence type="ECO:0000313" key="2">
    <source>
        <dbReference type="EMBL" id="MFC5645043.1"/>
    </source>
</evidence>
<proteinExistence type="predicted"/>
<keyword evidence="1" id="KW-0732">Signal</keyword>
<dbReference type="RefSeq" id="WP_346147440.1">
    <property type="nucleotide sequence ID" value="NZ_BAAAUA010000035.1"/>
</dbReference>
<protein>
    <submittedName>
        <fullName evidence="2">Uncharacterized protein</fullName>
    </submittedName>
</protein>
<organism evidence="2 3">
    <name type="scientific">Kitasatospora cinereorecta</name>
    <dbReference type="NCBI Taxonomy" id="285560"/>
    <lineage>
        <taxon>Bacteria</taxon>
        <taxon>Bacillati</taxon>
        <taxon>Actinomycetota</taxon>
        <taxon>Actinomycetes</taxon>
        <taxon>Kitasatosporales</taxon>
        <taxon>Streptomycetaceae</taxon>
        <taxon>Kitasatospora</taxon>
    </lineage>
</organism>